<dbReference type="OrthoDB" id="8452182at2"/>
<keyword evidence="2" id="KW-1185">Reference proteome</keyword>
<reference evidence="1 2" key="1">
    <citation type="submission" date="2019-06" db="EMBL/GenBank/DDBJ databases">
        <title>Rhizobium sp. CL12 isolated from roots of soybean.</title>
        <authorList>
            <person name="Wang C."/>
        </authorList>
    </citation>
    <scope>NUCLEOTIDE SEQUENCE [LARGE SCALE GENOMIC DNA]</scope>
    <source>
        <strain evidence="1 2">CL12</strain>
    </source>
</reference>
<comment type="caution">
    <text evidence="1">The sequence shown here is derived from an EMBL/GenBank/DDBJ whole genome shotgun (WGS) entry which is preliminary data.</text>
</comment>
<gene>
    <name evidence="1" type="ORF">FJQ55_08160</name>
</gene>
<evidence type="ECO:0000313" key="2">
    <source>
        <dbReference type="Proteomes" id="UP000316429"/>
    </source>
</evidence>
<dbReference type="RefSeq" id="WP_140827112.1">
    <property type="nucleotide sequence ID" value="NZ_VFYP01000001.1"/>
</dbReference>
<dbReference type="EMBL" id="VFYP01000001">
    <property type="protein sequence ID" value="TPP10800.1"/>
    <property type="molecule type" value="Genomic_DNA"/>
</dbReference>
<dbReference type="Proteomes" id="UP000316429">
    <property type="component" value="Unassembled WGS sequence"/>
</dbReference>
<accession>A0A504UCA3</accession>
<evidence type="ECO:0000313" key="1">
    <source>
        <dbReference type="EMBL" id="TPP10800.1"/>
    </source>
</evidence>
<protein>
    <submittedName>
        <fullName evidence="1">Transcriptional regulator</fullName>
    </submittedName>
</protein>
<dbReference type="AlphaFoldDB" id="A0A504UCA3"/>
<sequence length="97" mass="10470">MITSPDNDNTRDEPMVFIVIAKAYENEGGEPIDLHVILTAPDDDTAVRLTLNALSEEGFLEADLDQIGMINGAPDEEPHASAYQGALEGEVAIIRFA</sequence>
<organism evidence="1 2">
    <name type="scientific">Rhizobium glycinendophyticum</name>
    <dbReference type="NCBI Taxonomy" id="2589807"/>
    <lineage>
        <taxon>Bacteria</taxon>
        <taxon>Pseudomonadati</taxon>
        <taxon>Pseudomonadota</taxon>
        <taxon>Alphaproteobacteria</taxon>
        <taxon>Hyphomicrobiales</taxon>
        <taxon>Rhizobiaceae</taxon>
        <taxon>Rhizobium/Agrobacterium group</taxon>
        <taxon>Rhizobium</taxon>
    </lineage>
</organism>
<name>A0A504UCA3_9HYPH</name>
<proteinExistence type="predicted"/>